<dbReference type="InterPro" id="IPR008963">
    <property type="entry name" value="Purple_acid_Pase-like_N"/>
</dbReference>
<dbReference type="Pfam" id="PF13385">
    <property type="entry name" value="Laminin_G_3"/>
    <property type="match status" value="2"/>
</dbReference>
<name>A0ABW4ZAN5_9BACT</name>
<dbReference type="InterPro" id="IPR002372">
    <property type="entry name" value="PQQ_rpt_dom"/>
</dbReference>
<dbReference type="SUPFAM" id="SSF50998">
    <property type="entry name" value="Quinoprotein alcohol dehydrogenase-like"/>
    <property type="match status" value="1"/>
</dbReference>
<evidence type="ECO:0000256" key="3">
    <source>
        <dbReference type="SAM" id="SignalP"/>
    </source>
</evidence>
<dbReference type="Gene3D" id="2.60.120.200">
    <property type="match status" value="2"/>
</dbReference>
<dbReference type="SMART" id="SM00560">
    <property type="entry name" value="LamGL"/>
    <property type="match status" value="1"/>
</dbReference>
<evidence type="ECO:0000313" key="5">
    <source>
        <dbReference type="EMBL" id="MFD2158924.1"/>
    </source>
</evidence>
<comment type="caution">
    <text evidence="5">The sequence shown here is derived from an EMBL/GenBank/DDBJ whole genome shotgun (WGS) entry which is preliminary data.</text>
</comment>
<proteinExistence type="predicted"/>
<protein>
    <submittedName>
        <fullName evidence="5">LamG-like jellyroll fold domain-containing protein</fullName>
    </submittedName>
</protein>
<dbReference type="InterPro" id="IPR013320">
    <property type="entry name" value="ConA-like_dom_sf"/>
</dbReference>
<feature type="domain" description="LamG-like jellyroll fold" evidence="4">
    <location>
        <begin position="441"/>
        <end position="586"/>
    </location>
</feature>
<keyword evidence="2" id="KW-1015">Disulfide bond</keyword>
<gene>
    <name evidence="5" type="ORF">ACFSW8_08450</name>
</gene>
<dbReference type="InterPro" id="IPR011047">
    <property type="entry name" value="Quinoprotein_ADH-like_sf"/>
</dbReference>
<dbReference type="InterPro" id="IPR029063">
    <property type="entry name" value="SAM-dependent_MTases_sf"/>
</dbReference>
<reference evidence="6" key="1">
    <citation type="journal article" date="2019" name="Int. J. Syst. Evol. Microbiol.">
        <title>The Global Catalogue of Microorganisms (GCM) 10K type strain sequencing project: providing services to taxonomists for standard genome sequencing and annotation.</title>
        <authorList>
            <consortium name="The Broad Institute Genomics Platform"/>
            <consortium name="The Broad Institute Genome Sequencing Center for Infectious Disease"/>
            <person name="Wu L."/>
            <person name="Ma J."/>
        </authorList>
    </citation>
    <scope>NUCLEOTIDE SEQUENCE [LARGE SCALE GENOMIC DNA]</scope>
    <source>
        <strain evidence="6">CCUG 57942</strain>
    </source>
</reference>
<dbReference type="SUPFAM" id="SSF49899">
    <property type="entry name" value="Concanavalin A-like lectins/glucanases"/>
    <property type="match status" value="2"/>
</dbReference>
<dbReference type="Gene3D" id="2.130.10.10">
    <property type="entry name" value="YVTN repeat-like/Quinoprotein amine dehydrogenase"/>
    <property type="match status" value="1"/>
</dbReference>
<dbReference type="CDD" id="cd02440">
    <property type="entry name" value="AdoMet_MTases"/>
    <property type="match status" value="1"/>
</dbReference>
<dbReference type="Pfam" id="PF13649">
    <property type="entry name" value="Methyltransf_25"/>
    <property type="match status" value="1"/>
</dbReference>
<sequence>MMTILPQKHHLSLSMAALLCLLSSQSEAQISSSGLLAYFPFDGTADDNSSSLGGSTSTNNGTWTGNANFQTGIFGQAAIIGNGAGSNYLVTSSNEYLFNDQSFTILYWVNLKANIPSDPGIITSGGKNWSSSGGYQGWVSAVAGDDIKANISSGSGRNDTSWVELNNDSDYQQSSFSWTLVALVVDQNNNTLTNYVLDPEVTTIGDDGSAPTSSGLPSGNLVGSNNSIVIGQDGDLSGYSLPATGIDDLSIWSRPLSQEEIQAIYSAGRQGSPLSATLSQNILTTTLDKDAGTATLSWNSYDLTGISAPTIKVSRNGSTIATLTATDTSYVDSPPAPANSSLNYQYKIELYDADSPVANTASISNLTWSPSGTAFDLVAQYSFENGFNDTAGAASRHNGSGANNPTISGNGVAGHQVTFIDQLKQAVIVPDHNDLDFGANTDFTLSLWVKRDGSITTSIPNAGSSDGTIICKQNWTNGSNPGWGLYATGDGGLKWNLAGSSRKQGTIISGSQIADERWHHILVSNSRSGNAECYVNGELATSFSIAGAGSVDNAMDLAMGTDGNGNYAWRGSIDEVTIWRRALNSEDVKEVYHSSQKGIAMSQSSILDSDADKMDDDWEITHFGNTSQSGDDDFDGDGLTNFHEYAAGTNPNSANTAAPSRVTFEEFEGQLYPVLHYVRPSLINNIQYLPESSADLKLWNSDSNKFIPFVSPTDLGGGKKEFHLRYFQTKSAVAAGKIMMRVRMEPHYQGAISESIQPTVELRNGQAVISWTTTEPTVTILDYGLQGSTTSRYEDYTLSTYHEVVITDLTPDAAFTYTVIQDNNGVLTRSKTFTTESLWDYSPPPVVDQAGFDSGNGWTQQAEAILSTPGVLDRGYCLDYLCGDGRLAYELARQSQLVVIGVEDTQAEVDAARAFLCERGIYGSRVTVVLADDLANLPFPEDFFNLIVSQSQVASQSPAAALVSNTEKHSIPGRGIVAALDSGSFQSHLRATLPGTGSWTMSYGNPANTGASQEEFSGKTRIDDFELRWLGSPGPELAWDRQVAEQPPLAANGRFYCQGKGRILALDSHNGSILWTRELDDAQRFNMLRDAGNLTADDDAVWLSLRKEAWKMDGDTGKLTTFPLVNGPRNDVEYHWNYICRTGNHLLGSASVPEAFYKNHWGSQYWYTHNGGAAAQQVMSDNLFSLDKDTGSQNWEYHDGLILSVSITVGNGRVYFLETRNASALSAQTRRLSPSTWKQDLYLVCLNLSTGSKAWETPLTISGGDFTTFLMCDESTDSLVITSGNGSTNFLYGFNAATGAATWNQSAPCYKTDHGGKSQHAVITNSEVLMTPNVFDSATGTLKRSDIPKNNGGGCNTYWGSKNLLFYRTGYSGKGLSMWPIQGGQTTGIDHVRGACWLNWAPADGMFLIQEKSAGCSCGAWVHISHGWGPKK</sequence>
<dbReference type="SMART" id="SM00564">
    <property type="entry name" value="PQQ"/>
    <property type="match status" value="3"/>
</dbReference>
<accession>A0ABW4ZAN5</accession>
<evidence type="ECO:0000259" key="4">
    <source>
        <dbReference type="SMART" id="SM00560"/>
    </source>
</evidence>
<keyword evidence="6" id="KW-1185">Reference proteome</keyword>
<dbReference type="Gene3D" id="3.40.50.150">
    <property type="entry name" value="Vaccinia Virus protein VP39"/>
    <property type="match status" value="1"/>
</dbReference>
<keyword evidence="1 3" id="KW-0732">Signal</keyword>
<dbReference type="InterPro" id="IPR041698">
    <property type="entry name" value="Methyltransf_25"/>
</dbReference>
<dbReference type="InterPro" id="IPR018391">
    <property type="entry name" value="PQQ_b-propeller_rpt"/>
</dbReference>
<dbReference type="Proteomes" id="UP001597389">
    <property type="component" value="Unassembled WGS sequence"/>
</dbReference>
<evidence type="ECO:0000313" key="6">
    <source>
        <dbReference type="Proteomes" id="UP001597389"/>
    </source>
</evidence>
<evidence type="ECO:0000256" key="1">
    <source>
        <dbReference type="ARBA" id="ARBA00022729"/>
    </source>
</evidence>
<dbReference type="EMBL" id="JBHUJB010000035">
    <property type="protein sequence ID" value="MFD2158924.1"/>
    <property type="molecule type" value="Genomic_DNA"/>
</dbReference>
<dbReference type="SUPFAM" id="SSF49363">
    <property type="entry name" value="Purple acid phosphatase, N-terminal domain"/>
    <property type="match status" value="1"/>
</dbReference>
<evidence type="ECO:0000256" key="2">
    <source>
        <dbReference type="ARBA" id="ARBA00023157"/>
    </source>
</evidence>
<dbReference type="Pfam" id="PF13360">
    <property type="entry name" value="PQQ_2"/>
    <property type="match status" value="1"/>
</dbReference>
<dbReference type="RefSeq" id="WP_377177960.1">
    <property type="nucleotide sequence ID" value="NZ_JBHUJB010000035.1"/>
</dbReference>
<feature type="chain" id="PRO_5046440628" evidence="3">
    <location>
        <begin position="29"/>
        <end position="1432"/>
    </location>
</feature>
<feature type="signal peptide" evidence="3">
    <location>
        <begin position="1"/>
        <end position="28"/>
    </location>
</feature>
<dbReference type="InterPro" id="IPR015943">
    <property type="entry name" value="WD40/YVTN_repeat-like_dom_sf"/>
</dbReference>
<dbReference type="SUPFAM" id="SSF53335">
    <property type="entry name" value="S-adenosyl-L-methionine-dependent methyltransferases"/>
    <property type="match status" value="1"/>
</dbReference>
<dbReference type="InterPro" id="IPR006558">
    <property type="entry name" value="LamG-like"/>
</dbReference>
<organism evidence="5 6">
    <name type="scientific">Rubritalea tangerina</name>
    <dbReference type="NCBI Taxonomy" id="430798"/>
    <lineage>
        <taxon>Bacteria</taxon>
        <taxon>Pseudomonadati</taxon>
        <taxon>Verrucomicrobiota</taxon>
        <taxon>Verrucomicrobiia</taxon>
        <taxon>Verrucomicrobiales</taxon>
        <taxon>Rubritaleaceae</taxon>
        <taxon>Rubritalea</taxon>
    </lineage>
</organism>